<name>A0ABD3C529_9LAMI</name>
<dbReference type="InterPro" id="IPR002687">
    <property type="entry name" value="Nop_dom"/>
</dbReference>
<dbReference type="InterPro" id="IPR036070">
    <property type="entry name" value="Nop_dom_sf"/>
</dbReference>
<keyword evidence="3" id="KW-1185">Reference proteome</keyword>
<dbReference type="PANTHER" id="PTHR13904:SF0">
    <property type="entry name" value="U4_U6 SMALL NUCLEAR RIBONUCLEOPROTEIN PRP31"/>
    <property type="match status" value="1"/>
</dbReference>
<gene>
    <name evidence="2" type="ORF">CASFOL_031561</name>
</gene>
<dbReference type="AlphaFoldDB" id="A0ABD3C529"/>
<comment type="caution">
    <text evidence="2">The sequence shown here is derived from an EMBL/GenBank/DDBJ whole genome shotgun (WGS) entry which is preliminary data.</text>
</comment>
<dbReference type="PANTHER" id="PTHR13904">
    <property type="entry name" value="PRE-MRNA SPLICING FACTOR PRP31"/>
    <property type="match status" value="1"/>
</dbReference>
<evidence type="ECO:0000259" key="1">
    <source>
        <dbReference type="PROSITE" id="PS51358"/>
    </source>
</evidence>
<dbReference type="Gene3D" id="1.10.246.90">
    <property type="entry name" value="Nop domain"/>
    <property type="match status" value="1"/>
</dbReference>
<accession>A0ABD3C529</accession>
<dbReference type="Pfam" id="PF01798">
    <property type="entry name" value="Nop"/>
    <property type="match status" value="1"/>
</dbReference>
<evidence type="ECO:0000313" key="2">
    <source>
        <dbReference type="EMBL" id="KAL3624893.1"/>
    </source>
</evidence>
<dbReference type="Proteomes" id="UP001632038">
    <property type="component" value="Unassembled WGS sequence"/>
</dbReference>
<dbReference type="InterPro" id="IPR027105">
    <property type="entry name" value="Prp31"/>
</dbReference>
<dbReference type="Gene3D" id="1.10.287.4070">
    <property type="match status" value="1"/>
</dbReference>
<protein>
    <recommendedName>
        <fullName evidence="1">Nop domain-containing protein</fullName>
    </recommendedName>
</protein>
<feature type="domain" description="Nop" evidence="1">
    <location>
        <begin position="159"/>
        <end position="275"/>
    </location>
</feature>
<organism evidence="2 3">
    <name type="scientific">Castilleja foliolosa</name>
    <dbReference type="NCBI Taxonomy" id="1961234"/>
    <lineage>
        <taxon>Eukaryota</taxon>
        <taxon>Viridiplantae</taxon>
        <taxon>Streptophyta</taxon>
        <taxon>Embryophyta</taxon>
        <taxon>Tracheophyta</taxon>
        <taxon>Spermatophyta</taxon>
        <taxon>Magnoliopsida</taxon>
        <taxon>eudicotyledons</taxon>
        <taxon>Gunneridae</taxon>
        <taxon>Pentapetalae</taxon>
        <taxon>asterids</taxon>
        <taxon>lamiids</taxon>
        <taxon>Lamiales</taxon>
        <taxon>Orobanchaceae</taxon>
        <taxon>Pedicularideae</taxon>
        <taxon>Castillejinae</taxon>
        <taxon>Castilleja</taxon>
    </lineage>
</organism>
<evidence type="ECO:0000313" key="3">
    <source>
        <dbReference type="Proteomes" id="UP001632038"/>
    </source>
</evidence>
<reference evidence="3" key="1">
    <citation type="journal article" date="2024" name="IScience">
        <title>Strigolactones Initiate the Formation of Haustorium-like Structures in Castilleja.</title>
        <authorList>
            <person name="Buerger M."/>
            <person name="Peterson D."/>
            <person name="Chory J."/>
        </authorList>
    </citation>
    <scope>NUCLEOTIDE SEQUENCE [LARGE SCALE GENOMIC DNA]</scope>
</reference>
<proteinExistence type="predicted"/>
<dbReference type="PROSITE" id="PS51358">
    <property type="entry name" value="NOP"/>
    <property type="match status" value="1"/>
</dbReference>
<dbReference type="InterPro" id="IPR042239">
    <property type="entry name" value="Nop_C"/>
</dbReference>
<dbReference type="SUPFAM" id="SSF89124">
    <property type="entry name" value="Nop domain"/>
    <property type="match status" value="1"/>
</dbReference>
<sequence length="325" mass="37026">MDADNVNLEHKAIRMEAHINVDGESKLENCYWFYNTMQKVENALEKGVFEDNELEYRFIRCCTSLSVQIDGEIQSLYCFIRGKCRRKFLELELLPENPLDHTLVVNKTRNEMVKKIENEMDPKRRLLQSRIVDACERVLLLDPANKKLYNILEIQMRNLAPNLSALVGGVVASRLVVIAGGLAELAELPGCIIELFADGRRLPVTSIFHYETGYLAQTEVFKRASSRALQKRAFRLLGDRANAAAFVDSTKGDPSGEKGRLFRAEIELEMFIPIRDLEPPAGRRRVGYLRSITLRNPEAASWEKTQKLRELKAALLRELPSSSET</sequence>
<dbReference type="EMBL" id="JAVIJP010000053">
    <property type="protein sequence ID" value="KAL3624893.1"/>
    <property type="molecule type" value="Genomic_DNA"/>
</dbReference>